<feature type="signal peptide" evidence="1">
    <location>
        <begin position="1"/>
        <end position="18"/>
    </location>
</feature>
<evidence type="ECO:0000313" key="4">
    <source>
        <dbReference type="Proteomes" id="UP000002630"/>
    </source>
</evidence>
<dbReference type="EMBL" id="FN649748">
    <property type="protein sequence ID" value="CBJ31536.1"/>
    <property type="molecule type" value="Genomic_DNA"/>
</dbReference>
<organism evidence="3 4">
    <name type="scientific">Ectocarpus siliculosus</name>
    <name type="common">Brown alga</name>
    <name type="synonym">Conferva siliculosa</name>
    <dbReference type="NCBI Taxonomy" id="2880"/>
    <lineage>
        <taxon>Eukaryota</taxon>
        <taxon>Sar</taxon>
        <taxon>Stramenopiles</taxon>
        <taxon>Ochrophyta</taxon>
        <taxon>PX clade</taxon>
        <taxon>Phaeophyceae</taxon>
        <taxon>Ectocarpales</taxon>
        <taxon>Ectocarpaceae</taxon>
        <taxon>Ectocarpus</taxon>
    </lineage>
</organism>
<proteinExistence type="predicted"/>
<evidence type="ECO:0000256" key="1">
    <source>
        <dbReference type="SAM" id="SignalP"/>
    </source>
</evidence>
<dbReference type="OMA" id="CPHHEVA"/>
<dbReference type="PANTHER" id="PTHR47832">
    <property type="entry name" value="DNA PHOTOLYASE"/>
    <property type="match status" value="1"/>
</dbReference>
<dbReference type="SUPFAM" id="SSF53474">
    <property type="entry name" value="alpha/beta-Hydrolases"/>
    <property type="match status" value="1"/>
</dbReference>
<keyword evidence="4" id="KW-1185">Reference proteome</keyword>
<dbReference type="STRING" id="2880.D7FU09"/>
<protein>
    <submittedName>
        <fullName evidence="3">Photolyase 1</fullName>
    </submittedName>
</protein>
<feature type="chain" id="PRO_5003095952" evidence="1">
    <location>
        <begin position="19"/>
        <end position="439"/>
    </location>
</feature>
<evidence type="ECO:0000259" key="2">
    <source>
        <dbReference type="Pfam" id="PF00561"/>
    </source>
</evidence>
<feature type="domain" description="AB hydrolase-1" evidence="2">
    <location>
        <begin position="177"/>
        <end position="411"/>
    </location>
</feature>
<accession>D7FU09</accession>
<gene>
    <name evidence="3" type="primary">PHR1</name>
    <name evidence="3" type="ORF">Esi_0262_0034</name>
</gene>
<dbReference type="Proteomes" id="UP000002630">
    <property type="component" value="Linkage Group LG23"/>
</dbReference>
<sequence>MGLAAPLSLLCVLTCAHAATRPQSAFVHRADLNPTALLRQQETQRARSTGARRGWQCWARKLAVIESWHSLLAQRDITVGNNQGGQAMEQRYLRWQGWLVRYALGGSGDAAAPTALLVHGFGASSDQWDRVFEQFSPSPCPSPSSSSSSSAAAASADGKLPLSGGVGGDLAGDAAAAQEGVRLLALDLVGFGHSAKPPLSFSQYSWADCARDVALRVGGGPFFIAGNSIGGYISMGVAADCKELCRGVVLVNSAGRILDDEEFQTEATVKYGGLSVEEATRGGRLGAYSAPPNAALAVLGTGLFAFLQGRIAETCRNVYPVNPGIVDEGLAENILRDSCDPGAVGVIAAGGKLPFSRSANEMLGKFGGPVLVTQGVKDPLNDADGRATLFEALGPQVSVVRLDGGHCPHHEVAADVCAALSGFVQRVEEGEPALVKPAL</sequence>
<evidence type="ECO:0000313" key="3">
    <source>
        <dbReference type="EMBL" id="CBJ31536.1"/>
    </source>
</evidence>
<dbReference type="PRINTS" id="PR00111">
    <property type="entry name" value="ABHYDROLASE"/>
</dbReference>
<dbReference type="PANTHER" id="PTHR47832:SF1">
    <property type="entry name" value="DNA PHOTOLYASE"/>
    <property type="match status" value="1"/>
</dbReference>
<dbReference type="GO" id="GO:0016829">
    <property type="term" value="F:lyase activity"/>
    <property type="evidence" value="ECO:0007669"/>
    <property type="project" value="UniProtKB-KW"/>
</dbReference>
<dbReference type="EMBL" id="FN648445">
    <property type="protein sequence ID" value="CBJ31536.1"/>
    <property type="molecule type" value="Genomic_DNA"/>
</dbReference>
<dbReference type="InParanoid" id="D7FU09"/>
<reference evidence="3 4" key="1">
    <citation type="journal article" date="2010" name="Nature">
        <title>The Ectocarpus genome and the independent evolution of multicellularity in brown algae.</title>
        <authorList>
            <person name="Cock J.M."/>
            <person name="Sterck L."/>
            <person name="Rouze P."/>
            <person name="Scornet D."/>
            <person name="Allen A.E."/>
            <person name="Amoutzias G."/>
            <person name="Anthouard V."/>
            <person name="Artiguenave F."/>
            <person name="Aury J.M."/>
            <person name="Badger J.H."/>
            <person name="Beszteri B."/>
            <person name="Billiau K."/>
            <person name="Bonnet E."/>
            <person name="Bothwell J.H."/>
            <person name="Bowler C."/>
            <person name="Boyen C."/>
            <person name="Brownlee C."/>
            <person name="Carrano C.J."/>
            <person name="Charrier B."/>
            <person name="Cho G.Y."/>
            <person name="Coelho S.M."/>
            <person name="Collen J."/>
            <person name="Corre E."/>
            <person name="Da Silva C."/>
            <person name="Delage L."/>
            <person name="Delaroque N."/>
            <person name="Dittami S.M."/>
            <person name="Doulbeau S."/>
            <person name="Elias M."/>
            <person name="Farnham G."/>
            <person name="Gachon C.M."/>
            <person name="Gschloessl B."/>
            <person name="Heesch S."/>
            <person name="Jabbari K."/>
            <person name="Jubin C."/>
            <person name="Kawai H."/>
            <person name="Kimura K."/>
            <person name="Kloareg B."/>
            <person name="Kupper F.C."/>
            <person name="Lang D."/>
            <person name="Le Bail A."/>
            <person name="Leblanc C."/>
            <person name="Lerouge P."/>
            <person name="Lohr M."/>
            <person name="Lopez P.J."/>
            <person name="Martens C."/>
            <person name="Maumus F."/>
            <person name="Michel G."/>
            <person name="Miranda-Saavedra D."/>
            <person name="Morales J."/>
            <person name="Moreau H."/>
            <person name="Motomura T."/>
            <person name="Nagasato C."/>
            <person name="Napoli C.A."/>
            <person name="Nelson D.R."/>
            <person name="Nyvall-Collen P."/>
            <person name="Peters A.F."/>
            <person name="Pommier C."/>
            <person name="Potin P."/>
            <person name="Poulain J."/>
            <person name="Quesneville H."/>
            <person name="Read B."/>
            <person name="Rensing S.A."/>
            <person name="Ritter A."/>
            <person name="Rousvoal S."/>
            <person name="Samanta M."/>
            <person name="Samson G."/>
            <person name="Schroeder D.C."/>
            <person name="Segurens B."/>
            <person name="Strittmatter M."/>
            <person name="Tonon T."/>
            <person name="Tregear J.W."/>
            <person name="Valentin K."/>
            <person name="von Dassow P."/>
            <person name="Yamagishi T."/>
            <person name="Van de Peer Y."/>
            <person name="Wincker P."/>
        </authorList>
    </citation>
    <scope>NUCLEOTIDE SEQUENCE [LARGE SCALE GENOMIC DNA]</scope>
    <source>
        <strain evidence="4">Ec32 / CCAP1310/4</strain>
    </source>
</reference>
<dbReference type="AlphaFoldDB" id="D7FU09"/>
<dbReference type="OrthoDB" id="408373at2759"/>
<dbReference type="Gene3D" id="3.40.50.1820">
    <property type="entry name" value="alpha/beta hydrolase"/>
    <property type="match status" value="1"/>
</dbReference>
<dbReference type="Pfam" id="PF00561">
    <property type="entry name" value="Abhydrolase_1"/>
    <property type="match status" value="1"/>
</dbReference>
<keyword evidence="1" id="KW-0732">Signal</keyword>
<dbReference type="InterPro" id="IPR000073">
    <property type="entry name" value="AB_hydrolase_1"/>
</dbReference>
<dbReference type="InterPro" id="IPR029058">
    <property type="entry name" value="AB_hydrolase_fold"/>
</dbReference>
<name>D7FU09_ECTSI</name>
<dbReference type="eggNOG" id="KOG1454">
    <property type="taxonomic scope" value="Eukaryota"/>
</dbReference>